<dbReference type="PANTHER" id="PTHR40469">
    <property type="entry name" value="SECRETED GLYCOSYL HYDROLASE"/>
    <property type="match status" value="1"/>
</dbReference>
<comment type="caution">
    <text evidence="2">The sequence shown here is derived from an EMBL/GenBank/DDBJ whole genome shotgun (WGS) entry which is preliminary data.</text>
</comment>
<protein>
    <submittedName>
        <fullName evidence="2">ThuA domain-containing protein</fullName>
    </submittedName>
</protein>
<evidence type="ECO:0000313" key="3">
    <source>
        <dbReference type="Proteomes" id="UP000473278"/>
    </source>
</evidence>
<sequence length="254" mass="28891">MPKSTFFPVFILLFCTLSLYSCSEQSRSPVPDMQDQPRLLVFTKTEGYRHASIPKGVEALEKIASENGWSIHHTEDASVFNPDTLNTYRTVIFLSTTGDIFNETQQNAFEDFIQNGGGFVGIHAATDTEYDWPWYGDMVGAYFESHPQIQEARLKVVDRSHPSTDFLPEEWIRTDEWYNFMDINPGINVLINLDENSYEGGNNGDNHPIAWFHKFEGGHIFYTGGGHTSESFDSEPFLNHLKGGIEYVLQNSLE</sequence>
<dbReference type="PROSITE" id="PS51257">
    <property type="entry name" value="PROKAR_LIPOPROTEIN"/>
    <property type="match status" value="1"/>
</dbReference>
<accession>A0A6M1T150</accession>
<evidence type="ECO:0000259" key="1">
    <source>
        <dbReference type="Pfam" id="PF06283"/>
    </source>
</evidence>
<keyword evidence="3" id="KW-1185">Reference proteome</keyword>
<dbReference type="AlphaFoldDB" id="A0A6M1T150"/>
<proteinExistence type="predicted"/>
<dbReference type="Pfam" id="PF06283">
    <property type="entry name" value="ThuA"/>
    <property type="match status" value="1"/>
</dbReference>
<feature type="domain" description="ThuA-like" evidence="1">
    <location>
        <begin position="38"/>
        <end position="248"/>
    </location>
</feature>
<name>A0A6M1T150_9BACT</name>
<dbReference type="Gene3D" id="3.40.50.880">
    <property type="match status" value="1"/>
</dbReference>
<dbReference type="PANTHER" id="PTHR40469:SF2">
    <property type="entry name" value="GALACTOSE-BINDING DOMAIN-LIKE SUPERFAMILY PROTEIN"/>
    <property type="match status" value="1"/>
</dbReference>
<reference evidence="2 3" key="1">
    <citation type="submission" date="2020-02" db="EMBL/GenBank/DDBJ databases">
        <title>Balneolaceae bacterium YR4-1, complete genome.</title>
        <authorList>
            <person name="Li Y."/>
            <person name="Wu S."/>
        </authorList>
    </citation>
    <scope>NUCLEOTIDE SEQUENCE [LARGE SCALE GENOMIC DNA]</scope>
    <source>
        <strain evidence="2 3">YR4-1</strain>
    </source>
</reference>
<dbReference type="InterPro" id="IPR029062">
    <property type="entry name" value="Class_I_gatase-like"/>
</dbReference>
<organism evidence="2 3">
    <name type="scientific">Halalkalibaculum roseum</name>
    <dbReference type="NCBI Taxonomy" id="2709311"/>
    <lineage>
        <taxon>Bacteria</taxon>
        <taxon>Pseudomonadati</taxon>
        <taxon>Balneolota</taxon>
        <taxon>Balneolia</taxon>
        <taxon>Balneolales</taxon>
        <taxon>Balneolaceae</taxon>
        <taxon>Halalkalibaculum</taxon>
    </lineage>
</organism>
<evidence type="ECO:0000313" key="2">
    <source>
        <dbReference type="EMBL" id="NGP77806.1"/>
    </source>
</evidence>
<dbReference type="SUPFAM" id="SSF52317">
    <property type="entry name" value="Class I glutamine amidotransferase-like"/>
    <property type="match status" value="1"/>
</dbReference>
<dbReference type="InterPro" id="IPR029010">
    <property type="entry name" value="ThuA-like"/>
</dbReference>
<dbReference type="EMBL" id="JAALLT010000004">
    <property type="protein sequence ID" value="NGP77806.1"/>
    <property type="molecule type" value="Genomic_DNA"/>
</dbReference>
<dbReference type="Proteomes" id="UP000473278">
    <property type="component" value="Unassembled WGS sequence"/>
</dbReference>
<gene>
    <name evidence="2" type="ORF">G3570_14250</name>
</gene>